<organism evidence="2">
    <name type="scientific">Lygus hesperus</name>
    <name type="common">Western plant bug</name>
    <dbReference type="NCBI Taxonomy" id="30085"/>
    <lineage>
        <taxon>Eukaryota</taxon>
        <taxon>Metazoa</taxon>
        <taxon>Ecdysozoa</taxon>
        <taxon>Arthropoda</taxon>
        <taxon>Hexapoda</taxon>
        <taxon>Insecta</taxon>
        <taxon>Pterygota</taxon>
        <taxon>Neoptera</taxon>
        <taxon>Paraneoptera</taxon>
        <taxon>Hemiptera</taxon>
        <taxon>Heteroptera</taxon>
        <taxon>Panheteroptera</taxon>
        <taxon>Cimicomorpha</taxon>
        <taxon>Miridae</taxon>
        <taxon>Mirini</taxon>
        <taxon>Lygus</taxon>
    </lineage>
</organism>
<dbReference type="Gene3D" id="3.30.420.10">
    <property type="entry name" value="Ribonuclease H-like superfamily/Ribonuclease H"/>
    <property type="match status" value="1"/>
</dbReference>
<evidence type="ECO:0000259" key="1">
    <source>
        <dbReference type="PROSITE" id="PS50994"/>
    </source>
</evidence>
<dbReference type="PROSITE" id="PS50994">
    <property type="entry name" value="INTEGRASE"/>
    <property type="match status" value="1"/>
</dbReference>
<dbReference type="AlphaFoldDB" id="A0A146M0N4"/>
<protein>
    <recommendedName>
        <fullName evidence="1">Integrase catalytic domain-containing protein</fullName>
    </recommendedName>
</protein>
<dbReference type="InterPro" id="IPR036397">
    <property type="entry name" value="RNaseH_sf"/>
</dbReference>
<name>A0A146M0N4_LYGHE</name>
<evidence type="ECO:0000313" key="2">
    <source>
        <dbReference type="EMBL" id="JAQ12160.1"/>
    </source>
</evidence>
<dbReference type="Pfam" id="PF18701">
    <property type="entry name" value="DUF5641"/>
    <property type="match status" value="1"/>
</dbReference>
<dbReference type="GO" id="GO:0042575">
    <property type="term" value="C:DNA polymerase complex"/>
    <property type="evidence" value="ECO:0007669"/>
    <property type="project" value="UniProtKB-ARBA"/>
</dbReference>
<accession>A0A146M0N4</accession>
<sequence>TNVYLAHSEDTGDILRRFWEIEEPPPAKIARPEDVFCEEHYSSTVSRQVDGRYVVALPFLPEHPPLGDSRQAALRRFLSMERRLYQNPALRCHYLDFMKDYIDQGHMKIVDGPSSVSTPYYIPHHAIFRSDASGDIKKFRVVFDSSMKTVGGLSLNQILFKGPKLQADIVDILVRFRLFSVVIISDIRQMYRNIMVRPEDQDFQRILWRPANDLPVQEYRLTTVTYGVSASPFLAIRTLRQLVQDEGSRYPLAATALLEDTYMDDIVKSVPSEIVALQLQKELVELAGRAGFELRKWMSNSAAVLDGVPPEHQLPCADLQSFESDTEPSTKILGLVWRPNLDVFSYQIGDTTPKITKRTIMSDVAKLFDPIGFICPVIFVGKLLLRHLWDLSVDWDETPPGDVCQRWNQFRGELRSLEEFSLPRCLNFDQAEERQLHGFADSSEKGFAGVVYLRCTFPDGRVQVSLMMAKSKVAPLKTCSLPRLELCGIELVTRLLQRVSALLAPSGDISSTTVWTDSMVALHWVRSPPHRWKTFVANRVSAAQERVPPEAFRHVPSMSNPADCASRGLFPSEIQSHELWMSGPPWLSSPPEAWPVTDCSTMPESEELEARVMTLLTDVRVEDTPPGAHHPIFVRFSSYQKMLRVVAWARRFLYNRITARARQLPIRSGHLSLQELRGAVLACVRLAQQETFPVDIARLQHGKLALQPLRRLAPMLDSEGIIRVGGRLRHSDLPEAQKHPMVLPKNHPFTSLIIDYHHVISCHAGPSALRAILSRSFWVLSFQSAVTARVSRCMTCFRCQPRSIQPSMADLPYTRVQAGKPFSVTGVDYGGPFEITMSRVRKAKILKAYICLFVCFKTKAVHLELASDLTTDAFLAALKRFIARRGSVGVIYSDHGTNFVGASRRLQSWSALVSSDQYQDAASRLATSRQIDWKMIPAGTPHMGGIWEAGIKSTKRLLARVMGQQLLTYEEFYTVLTQVESALNSRPLTPMSTDPNDLRALTPGHFLLMEPPSVLDEPPVSTPAASLRDRWLLLTRLFQSFWHRWASDYLNTLQQRNKWTTPAPQIEEGMMVLIKDENAPPLSWKLGRVHRIFPGCDKQARSAEVRTTHGIITRGTVKLCPLPIN</sequence>
<dbReference type="Pfam" id="PF05380">
    <property type="entry name" value="Peptidase_A17"/>
    <property type="match status" value="1"/>
</dbReference>
<dbReference type="InterPro" id="IPR012337">
    <property type="entry name" value="RNaseH-like_sf"/>
</dbReference>
<feature type="non-terminal residue" evidence="2">
    <location>
        <position position="1"/>
    </location>
</feature>
<dbReference type="EMBL" id="GDHC01006469">
    <property type="protein sequence ID" value="JAQ12160.1"/>
    <property type="molecule type" value="Transcribed_RNA"/>
</dbReference>
<dbReference type="PANTHER" id="PTHR47331:SF4">
    <property type="entry name" value="PEPTIDASE S1 DOMAIN-CONTAINING PROTEIN"/>
    <property type="match status" value="1"/>
</dbReference>
<dbReference type="InterPro" id="IPR008042">
    <property type="entry name" value="Retrotrans_Pao"/>
</dbReference>
<dbReference type="InterPro" id="IPR043502">
    <property type="entry name" value="DNA/RNA_pol_sf"/>
</dbReference>
<gene>
    <name evidence="2" type="ORF">g.85829</name>
</gene>
<dbReference type="InterPro" id="IPR001584">
    <property type="entry name" value="Integrase_cat-core"/>
</dbReference>
<dbReference type="SUPFAM" id="SSF56672">
    <property type="entry name" value="DNA/RNA polymerases"/>
    <property type="match status" value="1"/>
</dbReference>
<reference evidence="2" key="1">
    <citation type="journal article" date="2016" name="Gigascience">
        <title>De novo construction of an expanded transcriptome assembly for the western tarnished plant bug, Lygus hesperus.</title>
        <authorList>
            <person name="Tassone E.E."/>
            <person name="Geib S.M."/>
            <person name="Hall B."/>
            <person name="Fabrick J.A."/>
            <person name="Brent C.S."/>
            <person name="Hull J.J."/>
        </authorList>
    </citation>
    <scope>NUCLEOTIDE SEQUENCE</scope>
</reference>
<dbReference type="PANTHER" id="PTHR47331">
    <property type="entry name" value="PHD-TYPE DOMAIN-CONTAINING PROTEIN"/>
    <property type="match status" value="1"/>
</dbReference>
<dbReference type="GO" id="GO:0071897">
    <property type="term" value="P:DNA biosynthetic process"/>
    <property type="evidence" value="ECO:0007669"/>
    <property type="project" value="UniProtKB-ARBA"/>
</dbReference>
<dbReference type="GO" id="GO:0015074">
    <property type="term" value="P:DNA integration"/>
    <property type="evidence" value="ECO:0007669"/>
    <property type="project" value="InterPro"/>
</dbReference>
<dbReference type="SUPFAM" id="SSF53098">
    <property type="entry name" value="Ribonuclease H-like"/>
    <property type="match status" value="1"/>
</dbReference>
<proteinExistence type="predicted"/>
<feature type="domain" description="Integrase catalytic" evidence="1">
    <location>
        <begin position="817"/>
        <end position="1011"/>
    </location>
</feature>
<dbReference type="GO" id="GO:0003676">
    <property type="term" value="F:nucleic acid binding"/>
    <property type="evidence" value="ECO:0007669"/>
    <property type="project" value="InterPro"/>
</dbReference>
<dbReference type="InterPro" id="IPR040676">
    <property type="entry name" value="DUF5641"/>
</dbReference>